<proteinExistence type="predicted"/>
<organism evidence="10 11">
    <name type="scientific">Extremus antarcticus</name>
    <dbReference type="NCBI Taxonomy" id="702011"/>
    <lineage>
        <taxon>Eukaryota</taxon>
        <taxon>Fungi</taxon>
        <taxon>Dikarya</taxon>
        <taxon>Ascomycota</taxon>
        <taxon>Pezizomycotina</taxon>
        <taxon>Dothideomycetes</taxon>
        <taxon>Dothideomycetidae</taxon>
        <taxon>Mycosphaerellales</taxon>
        <taxon>Extremaceae</taxon>
        <taxon>Extremus</taxon>
    </lineage>
</organism>
<evidence type="ECO:0000259" key="9">
    <source>
        <dbReference type="PROSITE" id="PS51873"/>
    </source>
</evidence>
<evidence type="ECO:0000256" key="3">
    <source>
        <dbReference type="ARBA" id="ARBA00022679"/>
    </source>
</evidence>
<evidence type="ECO:0000256" key="6">
    <source>
        <dbReference type="ARBA" id="ARBA00022771"/>
    </source>
</evidence>
<evidence type="ECO:0000256" key="7">
    <source>
        <dbReference type="ARBA" id="ARBA00022786"/>
    </source>
</evidence>
<dbReference type="InterPro" id="IPR002867">
    <property type="entry name" value="IBR_dom"/>
</dbReference>
<keyword evidence="4" id="KW-0479">Metal-binding</keyword>
<dbReference type="Pfam" id="PF01485">
    <property type="entry name" value="IBR"/>
    <property type="match status" value="1"/>
</dbReference>
<comment type="caution">
    <text evidence="10">The sequence shown here is derived from an EMBL/GenBank/DDBJ whole genome shotgun (WGS) entry which is preliminary data.</text>
</comment>
<dbReference type="SUPFAM" id="SSF57850">
    <property type="entry name" value="RING/U-box"/>
    <property type="match status" value="1"/>
</dbReference>
<comment type="catalytic activity">
    <reaction evidence="1">
        <text>[E2 ubiquitin-conjugating enzyme]-S-ubiquitinyl-L-cysteine + [acceptor protein]-L-lysine = [E2 ubiquitin-conjugating enzyme]-L-cysteine + [acceptor protein]-N(6)-ubiquitinyl-L-lysine.</text>
        <dbReference type="EC" id="2.3.2.31"/>
    </reaction>
</comment>
<dbReference type="PANTHER" id="PTHR11685">
    <property type="entry name" value="RBR FAMILY RING FINGER AND IBR DOMAIN-CONTAINING"/>
    <property type="match status" value="1"/>
</dbReference>
<accession>A0AAJ0DK56</accession>
<dbReference type="InterPro" id="IPR031127">
    <property type="entry name" value="E3_UB_ligase_RBR"/>
</dbReference>
<evidence type="ECO:0000256" key="4">
    <source>
        <dbReference type="ARBA" id="ARBA00022723"/>
    </source>
</evidence>
<evidence type="ECO:0000313" key="11">
    <source>
        <dbReference type="Proteomes" id="UP001271007"/>
    </source>
</evidence>
<dbReference type="EMBL" id="JAWDJX010000008">
    <property type="protein sequence ID" value="KAK3055663.1"/>
    <property type="molecule type" value="Genomic_DNA"/>
</dbReference>
<gene>
    <name evidence="10" type="ORF">LTR09_003584</name>
</gene>
<evidence type="ECO:0000313" key="10">
    <source>
        <dbReference type="EMBL" id="KAK3055663.1"/>
    </source>
</evidence>
<keyword evidence="6" id="KW-0863">Zinc-finger</keyword>
<dbReference type="PROSITE" id="PS51873">
    <property type="entry name" value="TRIAD"/>
    <property type="match status" value="1"/>
</dbReference>
<dbReference type="EC" id="2.3.2.31" evidence="2"/>
<keyword evidence="5" id="KW-0677">Repeat</keyword>
<dbReference type="GO" id="GO:0061630">
    <property type="term" value="F:ubiquitin protein ligase activity"/>
    <property type="evidence" value="ECO:0007669"/>
    <property type="project" value="UniProtKB-EC"/>
</dbReference>
<dbReference type="Gene3D" id="1.20.120.1750">
    <property type="match status" value="1"/>
</dbReference>
<keyword evidence="11" id="KW-1185">Reference proteome</keyword>
<keyword evidence="3" id="KW-0808">Transferase</keyword>
<dbReference type="GO" id="GO:0008270">
    <property type="term" value="F:zinc ion binding"/>
    <property type="evidence" value="ECO:0007669"/>
    <property type="project" value="UniProtKB-KW"/>
</dbReference>
<dbReference type="GO" id="GO:0016567">
    <property type="term" value="P:protein ubiquitination"/>
    <property type="evidence" value="ECO:0007669"/>
    <property type="project" value="InterPro"/>
</dbReference>
<name>A0AAJ0DK56_9PEZI</name>
<keyword evidence="8" id="KW-0862">Zinc</keyword>
<keyword evidence="7" id="KW-0833">Ubl conjugation pathway</keyword>
<reference evidence="10" key="1">
    <citation type="submission" date="2023-04" db="EMBL/GenBank/DDBJ databases">
        <title>Black Yeasts Isolated from many extreme environments.</title>
        <authorList>
            <person name="Coleine C."/>
            <person name="Stajich J.E."/>
            <person name="Selbmann L."/>
        </authorList>
    </citation>
    <scope>NUCLEOTIDE SEQUENCE</scope>
    <source>
        <strain evidence="10">CCFEE 5312</strain>
    </source>
</reference>
<dbReference type="InterPro" id="IPR044066">
    <property type="entry name" value="TRIAD_supradom"/>
</dbReference>
<feature type="domain" description="RING-type" evidence="9">
    <location>
        <begin position="2"/>
        <end position="262"/>
    </location>
</feature>
<evidence type="ECO:0000256" key="2">
    <source>
        <dbReference type="ARBA" id="ARBA00012251"/>
    </source>
</evidence>
<protein>
    <recommendedName>
        <fullName evidence="2">RBR-type E3 ubiquitin transferase</fullName>
        <ecNumber evidence="2">2.3.2.31</ecNumber>
    </recommendedName>
</protein>
<evidence type="ECO:0000256" key="1">
    <source>
        <dbReference type="ARBA" id="ARBA00001798"/>
    </source>
</evidence>
<sequence length="492" mass="55842">MVSYECSICSDEQQGAAFKVIDHSSVCEDCVRTYVVPAFISAFNHEDESDYPPMRGPVILRVDDFLDVLESDFVGRYRNVQPEQEAGTNKMYCKHLMLKEDGDLQLRGTSAPQGVVLALSEQAIMEAATTASDKPTVQCSAFIEKQKDPEKPGEVKICYHCNGRVCNRCGFPLRTKSDEHDCVPPEELTLWKIINVIMKNSILGTDYQICPKDRCLNYIQLKEGRNAVKCNRCKTYFCYRCGKAAGHKSSHWRTPRPCPRFGAVGSARAIHDPPTDQDVVDYIVERGNAHVANGGQIDDDWQMEIDDELWPQHITIGILAAYPNPNVEEVALYGDDDGIGIEIDEWWQTILIVQQGMHNNDRLTFVTYELNKWYVAGGNSVKNYNNLQCAICFAKELLRLLPENARLNALTDPPQGEERTQTVANYLHVLEHANQHRTSGLHFPRLMRRLMEEFGLSAPNWVLREGFDQLNQDRLRQEAEAEAERLRQEGGE</sequence>
<dbReference type="AlphaFoldDB" id="A0AAJ0DK56"/>
<dbReference type="Proteomes" id="UP001271007">
    <property type="component" value="Unassembled WGS sequence"/>
</dbReference>
<evidence type="ECO:0000256" key="8">
    <source>
        <dbReference type="ARBA" id="ARBA00022833"/>
    </source>
</evidence>
<evidence type="ECO:0000256" key="5">
    <source>
        <dbReference type="ARBA" id="ARBA00022737"/>
    </source>
</evidence>